<dbReference type="SUPFAM" id="SSF51735">
    <property type="entry name" value="NAD(P)-binding Rossmann-fold domains"/>
    <property type="match status" value="1"/>
</dbReference>
<accession>B8LMV8</accession>
<dbReference type="PANTHER" id="PTHR10366">
    <property type="entry name" value="NAD DEPENDENT EPIMERASE/DEHYDRATASE"/>
    <property type="match status" value="1"/>
</dbReference>
<dbReference type="EMBL" id="EF677139">
    <property type="protein sequence ID" value="ABR16988.1"/>
    <property type="molecule type" value="mRNA"/>
</dbReference>
<dbReference type="InterPro" id="IPR050425">
    <property type="entry name" value="NAD(P)_dehydrat-like"/>
</dbReference>
<dbReference type="Pfam" id="PF16363">
    <property type="entry name" value="GDP_Man_Dehyd"/>
    <property type="match status" value="1"/>
</dbReference>
<dbReference type="InterPro" id="IPR001509">
    <property type="entry name" value="Epimerase_deHydtase"/>
</dbReference>
<feature type="domain" description="NAD-dependent epimerase/dehydratase" evidence="2">
    <location>
        <begin position="134"/>
        <end position="280"/>
    </location>
</feature>
<dbReference type="Gene3D" id="3.40.50.720">
    <property type="entry name" value="NAD(P)-binding Rossmann-like Domain"/>
    <property type="match status" value="1"/>
</dbReference>
<evidence type="ECO:0000256" key="1">
    <source>
        <dbReference type="ARBA" id="ARBA00023002"/>
    </source>
</evidence>
<reference evidence="4" key="1">
    <citation type="submission" date="2007-06" db="EMBL/GenBank/DDBJ databases">
        <title>Full length cDNA sequences from Sitka Spruce (Picea sitchensis).</title>
        <authorList>
            <person name="Ralph S.G."/>
            <person name="Chun H.E."/>
            <person name="Liao N."/>
            <person name="Ali J."/>
            <person name="Reid K."/>
            <person name="Kolosova N."/>
            <person name="Cooper N."/>
            <person name="Cullis C."/>
            <person name="Jancsik S."/>
            <person name="Moore R."/>
            <person name="Mayo M."/>
            <person name="Wagner S."/>
            <person name="Holt R.A."/>
            <person name="Jones S.J.M."/>
            <person name="Marra M.A."/>
            <person name="Ritland C.E."/>
            <person name="Ritland K."/>
            <person name="Bohlmann J."/>
        </authorList>
    </citation>
    <scope>NUCLEOTIDE SEQUENCE</scope>
    <source>
        <tissue evidence="4">Green portion of the leader tissue</tissue>
    </source>
</reference>
<proteinExistence type="evidence at transcript level"/>
<keyword evidence="1" id="KW-0560">Oxidoreductase</keyword>
<sequence length="358" mass="38975">MGSKETVCVTGASGFIGSWVVRLLLDRGYSVQGTVQDLGNEKETKHLEAMEGAKERLKLFQIDLLDYGSIEAAVNGSVGVFHLASPCIVEEVENPQPRWGEKRGAFYSLGGGEERGAFYSLGGGDPLTLLAQLLDPAVKGTMHVLQAAQKAKVKRVVLTSSTAATIPSPNWPANVPKDENCWTDLDYCKDNGIWYPASKTLAEKTAWDFAKETGLDVVVINPGTVLGPILPPSQSINASMAMFRQILEGATDGYQNLYTGCVHVKDVAEGHILLYGTPSASGRHLCVEATTHWSDFAEMVAKLYPEYKIHRFTEVTQPGLLRDPNAPKKLTDLGLIFTSMEQIIKDSVSSLKERGFLN</sequence>
<dbReference type="PANTHER" id="PTHR10366:SF369">
    <property type="entry name" value="CINNAMOYL-COA REDUCTASE-LIKE PROTEIN"/>
    <property type="match status" value="1"/>
</dbReference>
<evidence type="ECO:0000259" key="2">
    <source>
        <dbReference type="Pfam" id="PF01370"/>
    </source>
</evidence>
<dbReference type="AlphaFoldDB" id="B8LMV8"/>
<dbReference type="InterPro" id="IPR036291">
    <property type="entry name" value="NAD(P)-bd_dom_sf"/>
</dbReference>
<evidence type="ECO:0000259" key="3">
    <source>
        <dbReference type="Pfam" id="PF16363"/>
    </source>
</evidence>
<name>B8LMV8_PICSI</name>
<feature type="domain" description="NAD(P)-binding" evidence="3">
    <location>
        <begin position="9"/>
        <end position="91"/>
    </location>
</feature>
<organism evidence="4">
    <name type="scientific">Picea sitchensis</name>
    <name type="common">Sitka spruce</name>
    <name type="synonym">Pinus sitchensis</name>
    <dbReference type="NCBI Taxonomy" id="3332"/>
    <lineage>
        <taxon>Eukaryota</taxon>
        <taxon>Viridiplantae</taxon>
        <taxon>Streptophyta</taxon>
        <taxon>Embryophyta</taxon>
        <taxon>Tracheophyta</taxon>
        <taxon>Spermatophyta</taxon>
        <taxon>Pinopsida</taxon>
        <taxon>Pinidae</taxon>
        <taxon>Conifers I</taxon>
        <taxon>Pinales</taxon>
        <taxon>Pinaceae</taxon>
        <taxon>Picea</taxon>
    </lineage>
</organism>
<dbReference type="InterPro" id="IPR016040">
    <property type="entry name" value="NAD(P)-bd_dom"/>
</dbReference>
<protein>
    <submittedName>
        <fullName evidence="4">Uncharacterized protein</fullName>
    </submittedName>
</protein>
<dbReference type="Pfam" id="PF01370">
    <property type="entry name" value="Epimerase"/>
    <property type="match status" value="1"/>
</dbReference>
<dbReference type="CDD" id="cd08958">
    <property type="entry name" value="FR_SDR_e"/>
    <property type="match status" value="1"/>
</dbReference>
<dbReference type="GO" id="GO:0016616">
    <property type="term" value="F:oxidoreductase activity, acting on the CH-OH group of donors, NAD or NADP as acceptor"/>
    <property type="evidence" value="ECO:0007669"/>
    <property type="project" value="TreeGrafter"/>
</dbReference>
<evidence type="ECO:0000313" key="4">
    <source>
        <dbReference type="EMBL" id="ABR16988.1"/>
    </source>
</evidence>